<evidence type="ECO:0000256" key="4">
    <source>
        <dbReference type="ARBA" id="ARBA00022692"/>
    </source>
</evidence>
<dbReference type="Gene3D" id="1.10.3720.10">
    <property type="entry name" value="MetI-like"/>
    <property type="match status" value="1"/>
</dbReference>
<dbReference type="InterPro" id="IPR000515">
    <property type="entry name" value="MetI-like"/>
</dbReference>
<dbReference type="EMBL" id="MKVH01000013">
    <property type="protein sequence ID" value="OJX59311.1"/>
    <property type="molecule type" value="Genomic_DNA"/>
</dbReference>
<dbReference type="PROSITE" id="PS51257">
    <property type="entry name" value="PROKAR_LIPOPROTEIN"/>
    <property type="match status" value="1"/>
</dbReference>
<name>A0A1M3L2C4_9BACT</name>
<dbReference type="PANTHER" id="PTHR30465">
    <property type="entry name" value="INNER MEMBRANE ABC TRANSPORTER"/>
    <property type="match status" value="1"/>
</dbReference>
<evidence type="ECO:0000256" key="7">
    <source>
        <dbReference type="RuleBase" id="RU363032"/>
    </source>
</evidence>
<organism evidence="9 10">
    <name type="scientific">Candidatus Kapaibacterium thiocyanatum</name>
    <dbReference type="NCBI Taxonomy" id="1895771"/>
    <lineage>
        <taxon>Bacteria</taxon>
        <taxon>Pseudomonadati</taxon>
        <taxon>Candidatus Kapaibacteriota</taxon>
        <taxon>Candidatus Kapaibacteriia</taxon>
        <taxon>Candidatus Kapaibacteriales</taxon>
        <taxon>Candidatus Kapaibacteriaceae</taxon>
        <taxon>Candidatus Kapaibacterium</taxon>
    </lineage>
</organism>
<evidence type="ECO:0000259" key="8">
    <source>
        <dbReference type="PROSITE" id="PS50928"/>
    </source>
</evidence>
<keyword evidence="3" id="KW-1003">Cell membrane</keyword>
<dbReference type="InterPro" id="IPR035906">
    <property type="entry name" value="MetI-like_sf"/>
</dbReference>
<dbReference type="CDD" id="cd06261">
    <property type="entry name" value="TM_PBP2"/>
    <property type="match status" value="1"/>
</dbReference>
<feature type="transmembrane region" description="Helical" evidence="7">
    <location>
        <begin position="378"/>
        <end position="404"/>
    </location>
</feature>
<keyword evidence="6 7" id="KW-0472">Membrane</keyword>
<dbReference type="GO" id="GO:0042884">
    <property type="term" value="P:microcin transport"/>
    <property type="evidence" value="ECO:0007669"/>
    <property type="project" value="TreeGrafter"/>
</dbReference>
<evidence type="ECO:0000256" key="1">
    <source>
        <dbReference type="ARBA" id="ARBA00004651"/>
    </source>
</evidence>
<feature type="transmembrane region" description="Helical" evidence="7">
    <location>
        <begin position="218"/>
        <end position="243"/>
    </location>
</feature>
<evidence type="ECO:0000313" key="9">
    <source>
        <dbReference type="EMBL" id="OJX59311.1"/>
    </source>
</evidence>
<feature type="transmembrane region" description="Helical" evidence="7">
    <location>
        <begin position="333"/>
        <end position="358"/>
    </location>
</feature>
<proteinExistence type="inferred from homology"/>
<reference evidence="9 10" key="1">
    <citation type="submission" date="2016-09" db="EMBL/GenBank/DDBJ databases">
        <title>Genome-resolved meta-omics ties microbial dynamics to process performance in biotechnology for thiocyanate degradation.</title>
        <authorList>
            <person name="Kantor R.S."/>
            <person name="Huddy R.J."/>
            <person name="Iyer R."/>
            <person name="Thomas B.C."/>
            <person name="Brown C.T."/>
            <person name="Anantharaman K."/>
            <person name="Tringe S."/>
            <person name="Hettich R.L."/>
            <person name="Harrison S.T."/>
            <person name="Banfield J.F."/>
        </authorList>
    </citation>
    <scope>NUCLEOTIDE SEQUENCE [LARGE SCALE GENOMIC DNA]</scope>
    <source>
        <strain evidence="9">59-99</strain>
    </source>
</reference>
<comment type="subcellular location">
    <subcellularLocation>
        <location evidence="1 7">Cell membrane</location>
        <topology evidence="1 7">Multi-pass membrane protein</topology>
    </subcellularLocation>
</comment>
<dbReference type="PANTHER" id="PTHR30465:SF66">
    <property type="entry name" value="INNER MEMBRANE ABC TRANSPORTER PERMEASE PROTEIN YEJB"/>
    <property type="match status" value="1"/>
</dbReference>
<evidence type="ECO:0000256" key="3">
    <source>
        <dbReference type="ARBA" id="ARBA00022475"/>
    </source>
</evidence>
<dbReference type="GO" id="GO:0055085">
    <property type="term" value="P:transmembrane transport"/>
    <property type="evidence" value="ECO:0007669"/>
    <property type="project" value="InterPro"/>
</dbReference>
<dbReference type="Proteomes" id="UP000184233">
    <property type="component" value="Unassembled WGS sequence"/>
</dbReference>
<evidence type="ECO:0000256" key="5">
    <source>
        <dbReference type="ARBA" id="ARBA00022989"/>
    </source>
</evidence>
<dbReference type="GO" id="GO:0005886">
    <property type="term" value="C:plasma membrane"/>
    <property type="evidence" value="ECO:0007669"/>
    <property type="project" value="UniProtKB-SubCell"/>
</dbReference>
<keyword evidence="2 7" id="KW-0813">Transport</keyword>
<protein>
    <recommendedName>
        <fullName evidence="8">ABC transmembrane type-1 domain-containing protein</fullName>
    </recommendedName>
</protein>
<evidence type="ECO:0000256" key="2">
    <source>
        <dbReference type="ARBA" id="ARBA00022448"/>
    </source>
</evidence>
<evidence type="ECO:0000256" key="6">
    <source>
        <dbReference type="ARBA" id="ARBA00023136"/>
    </source>
</evidence>
<comment type="similarity">
    <text evidence="7">Belongs to the binding-protein-dependent transport system permease family.</text>
</comment>
<comment type="caution">
    <text evidence="9">The sequence shown here is derived from an EMBL/GenBank/DDBJ whole genome shotgun (WGS) entry which is preliminary data.</text>
</comment>
<accession>A0A1M3L2C4</accession>
<evidence type="ECO:0000313" key="10">
    <source>
        <dbReference type="Proteomes" id="UP000184233"/>
    </source>
</evidence>
<keyword evidence="4 7" id="KW-0812">Transmembrane</keyword>
<dbReference type="SUPFAM" id="SSF161098">
    <property type="entry name" value="MetI-like"/>
    <property type="match status" value="1"/>
</dbReference>
<sequence>MLQYFIRRLLLAIPTFLGCTIVVFFIVQYAPGGAYEQQLNALKKGNGAEGAGSALGTEGMAIPPSQLEALQRYHQVNEPIWKRYLIWLGTWPRPVDDYQAAIGEPRNVGEGHRVIVKKDATGQLAVFEYENQSVRLDEWHIDPSKTANSVWVYRLERSGLLTFDFGRSFQYRKPVTELIMDRIHVSMQFGLIGFILSYIICFYLGVQKALRHGSTFDVISSSAVFVGYSIPGWALGALLLVLLGGGSFLQIFPTGGFQSNDYDQLSLIEKIGDRLWYFVLPTIAYTISGFATLTMLMKNSLLDTLGQDFIRTAYAKGLRESRVIWMHGMRNSIIPLMATIGSVISVLLASNYLIEVAFNIDGIGKLSFEAIVYRDSNVFFAFTVINVILTLVGSIISDFMLALVDPRIRFR</sequence>
<feature type="domain" description="ABC transmembrane type-1" evidence="8">
    <location>
        <begin position="183"/>
        <end position="397"/>
    </location>
</feature>
<keyword evidence="5 7" id="KW-1133">Transmembrane helix</keyword>
<feature type="transmembrane region" description="Helical" evidence="7">
    <location>
        <begin position="185"/>
        <end position="206"/>
    </location>
</feature>
<feature type="transmembrane region" description="Helical" evidence="7">
    <location>
        <begin position="9"/>
        <end position="30"/>
    </location>
</feature>
<gene>
    <name evidence="9" type="ORF">BGO89_02520</name>
</gene>
<dbReference type="AlphaFoldDB" id="A0A1M3L2C4"/>
<dbReference type="Pfam" id="PF00528">
    <property type="entry name" value="BPD_transp_1"/>
    <property type="match status" value="1"/>
</dbReference>
<dbReference type="STRING" id="1895771.BGO89_02520"/>
<dbReference type="PROSITE" id="PS50928">
    <property type="entry name" value="ABC_TM1"/>
    <property type="match status" value="1"/>
</dbReference>
<feature type="transmembrane region" description="Helical" evidence="7">
    <location>
        <begin position="275"/>
        <end position="296"/>
    </location>
</feature>